<organism evidence="3 4">
    <name type="scientific">Colletotrichum abscissum</name>
    <dbReference type="NCBI Taxonomy" id="1671311"/>
    <lineage>
        <taxon>Eukaryota</taxon>
        <taxon>Fungi</taxon>
        <taxon>Dikarya</taxon>
        <taxon>Ascomycota</taxon>
        <taxon>Pezizomycotina</taxon>
        <taxon>Sordariomycetes</taxon>
        <taxon>Hypocreomycetidae</taxon>
        <taxon>Glomerellales</taxon>
        <taxon>Glomerellaceae</taxon>
        <taxon>Colletotrichum</taxon>
        <taxon>Colletotrichum acutatum species complex</taxon>
    </lineage>
</organism>
<gene>
    <name evidence="3" type="ORF">CABS02_03525</name>
</gene>
<dbReference type="CDD" id="cd02440">
    <property type="entry name" value="AdoMet_MTases"/>
    <property type="match status" value="1"/>
</dbReference>
<keyword evidence="4" id="KW-1185">Reference proteome</keyword>
<dbReference type="GO" id="GO:0032259">
    <property type="term" value="P:methylation"/>
    <property type="evidence" value="ECO:0007669"/>
    <property type="project" value="UniProtKB-KW"/>
</dbReference>
<evidence type="ECO:0000256" key="2">
    <source>
        <dbReference type="SAM" id="MobiDB-lite"/>
    </source>
</evidence>
<keyword evidence="3" id="KW-0489">Methyltransferase</keyword>
<dbReference type="GO" id="GO:0008168">
    <property type="term" value="F:methyltransferase activity"/>
    <property type="evidence" value="ECO:0007669"/>
    <property type="project" value="UniProtKB-KW"/>
</dbReference>
<dbReference type="PANTHER" id="PTHR43591:SF24">
    <property type="entry name" value="2-METHOXY-6-POLYPRENYL-1,4-BENZOQUINOL METHYLASE, MITOCHONDRIAL"/>
    <property type="match status" value="1"/>
</dbReference>
<proteinExistence type="inferred from homology"/>
<sequence>MAEPSTTITPQIVADDQHEDARSDIGSSIASSSTSLRASILDYRVENGRTYHRYKDGKYTIPNDEREMERLDMQDELWAISMDFASGMAPPGQLDAEAGRVLDVGTGSGIWAINYADDHPDAEVLGIDLSPTLPDYVPPNVRFEVDDVEEEWTYSRPFNYIHSRVMTGSISDWDLYLRRCYDNLVPGGWVELQEIAVYCDSDDGTLTPDHAISKWSKLLQEATIKLGRPYIDPEGLPEKVKAAGFVDVAITAFKWPLNDWAKDPKYKQLGRLQLENGLAGIEGFTMAAFTRAFEWTAEEVNVFLIDVRKDVNNRRIHGYLPTYSIIGRKPNKEETSAAPAPASSETPAPSEAPAATEAPASTSSQAQAPSSS</sequence>
<dbReference type="Pfam" id="PF13489">
    <property type="entry name" value="Methyltransf_23"/>
    <property type="match status" value="1"/>
</dbReference>
<dbReference type="PANTHER" id="PTHR43591">
    <property type="entry name" value="METHYLTRANSFERASE"/>
    <property type="match status" value="1"/>
</dbReference>
<dbReference type="Proteomes" id="UP001056436">
    <property type="component" value="Unassembled WGS sequence"/>
</dbReference>
<protein>
    <submittedName>
        <fullName evidence="3">Methyltransferase domain-containing protein</fullName>
    </submittedName>
</protein>
<evidence type="ECO:0000256" key="1">
    <source>
        <dbReference type="ARBA" id="ARBA00038158"/>
    </source>
</evidence>
<comment type="caution">
    <text evidence="3">The sequence shown here is derived from an EMBL/GenBank/DDBJ whole genome shotgun (WGS) entry which is preliminary data.</text>
</comment>
<feature type="compositionally biased region" description="Low complexity" evidence="2">
    <location>
        <begin position="336"/>
        <end position="372"/>
    </location>
</feature>
<comment type="similarity">
    <text evidence="1">Belongs to the methyltransferase superfamily. LaeA methyltransferase family.</text>
</comment>
<dbReference type="AlphaFoldDB" id="A0A9P9XN26"/>
<keyword evidence="3" id="KW-0808">Transferase</keyword>
<evidence type="ECO:0000313" key="3">
    <source>
        <dbReference type="EMBL" id="KAI3556242.1"/>
    </source>
</evidence>
<dbReference type="Gene3D" id="3.40.50.150">
    <property type="entry name" value="Vaccinia Virus protein VP39"/>
    <property type="match status" value="1"/>
</dbReference>
<dbReference type="InterPro" id="IPR029063">
    <property type="entry name" value="SAM-dependent_MTases_sf"/>
</dbReference>
<feature type="region of interest" description="Disordered" evidence="2">
    <location>
        <begin position="330"/>
        <end position="372"/>
    </location>
</feature>
<dbReference type="OrthoDB" id="2013972at2759"/>
<evidence type="ECO:0000313" key="4">
    <source>
        <dbReference type="Proteomes" id="UP001056436"/>
    </source>
</evidence>
<dbReference type="SUPFAM" id="SSF53335">
    <property type="entry name" value="S-adenosyl-L-methionine-dependent methyltransferases"/>
    <property type="match status" value="1"/>
</dbReference>
<reference evidence="3" key="1">
    <citation type="submission" date="2019-01" db="EMBL/GenBank/DDBJ databases">
        <title>Colletotrichum abscissum LGMF1257.</title>
        <authorList>
            <person name="Baroncelli R."/>
        </authorList>
    </citation>
    <scope>NUCLEOTIDE SEQUENCE</scope>
    <source>
        <strain evidence="3">Ca142</strain>
    </source>
</reference>
<name>A0A9P9XN26_9PEZI</name>
<accession>A0A9P9XN26</accession>
<dbReference type="EMBL" id="SDAQ01000013">
    <property type="protein sequence ID" value="KAI3556242.1"/>
    <property type="molecule type" value="Genomic_DNA"/>
</dbReference>